<dbReference type="InterPro" id="IPR001650">
    <property type="entry name" value="Helicase_C-like"/>
</dbReference>
<dbReference type="GO" id="GO:0005524">
    <property type="term" value="F:ATP binding"/>
    <property type="evidence" value="ECO:0007669"/>
    <property type="project" value="InterPro"/>
</dbReference>
<dbReference type="GO" id="GO:0004386">
    <property type="term" value="F:helicase activity"/>
    <property type="evidence" value="ECO:0007669"/>
    <property type="project" value="UniProtKB-KW"/>
</dbReference>
<gene>
    <name evidence="3" type="ORF">vBKpMFBKp24_033</name>
</gene>
<dbReference type="PANTHER" id="PTHR45766">
    <property type="entry name" value="DNA ANNEALING HELICASE AND ENDONUCLEASE ZRANB3 FAMILY MEMBER"/>
    <property type="match status" value="1"/>
</dbReference>
<dbReference type="SUPFAM" id="SSF52540">
    <property type="entry name" value="P-loop containing nucleoside triphosphate hydrolases"/>
    <property type="match status" value="1"/>
</dbReference>
<dbReference type="InterPro" id="IPR027417">
    <property type="entry name" value="P-loop_NTPase"/>
</dbReference>
<dbReference type="Pfam" id="PF00271">
    <property type="entry name" value="Helicase_C"/>
    <property type="match status" value="1"/>
</dbReference>
<keyword evidence="3" id="KW-0347">Helicase</keyword>
<proteinExistence type="predicted"/>
<dbReference type="GO" id="GO:0003677">
    <property type="term" value="F:DNA binding"/>
    <property type="evidence" value="ECO:0007669"/>
    <property type="project" value="InterPro"/>
</dbReference>
<feature type="domain" description="Helicase C-terminal" evidence="2">
    <location>
        <begin position="501"/>
        <end position="651"/>
    </location>
</feature>
<keyword evidence="4" id="KW-1185">Reference proteome</keyword>
<keyword evidence="3" id="KW-0547">Nucleotide-binding</keyword>
<dbReference type="PROSITE" id="PS51194">
    <property type="entry name" value="HELICASE_CTER"/>
    <property type="match status" value="1"/>
</dbReference>
<accession>A0A7U0GBB6</accession>
<keyword evidence="3" id="KW-0067">ATP-binding</keyword>
<dbReference type="InterPro" id="IPR006935">
    <property type="entry name" value="Helicase/UvrB_N"/>
</dbReference>
<evidence type="ECO:0000313" key="4">
    <source>
        <dbReference type="Proteomes" id="UP000596381"/>
    </source>
</evidence>
<dbReference type="Pfam" id="PF04851">
    <property type="entry name" value="ResIII"/>
    <property type="match status" value="1"/>
</dbReference>
<evidence type="ECO:0000313" key="3">
    <source>
        <dbReference type="EMBL" id="QQV92017.1"/>
    </source>
</evidence>
<evidence type="ECO:0000259" key="2">
    <source>
        <dbReference type="PROSITE" id="PS51194"/>
    </source>
</evidence>
<dbReference type="EMBL" id="MW394391">
    <property type="protein sequence ID" value="QQV92017.1"/>
    <property type="molecule type" value="Genomic_DNA"/>
</dbReference>
<reference evidence="3 4" key="1">
    <citation type="submission" date="2020-12" db="EMBL/GenBank/DDBJ databases">
        <title>Genomic characterization of four novel bacteriophages infecting Klebsiella pneumoniae.</title>
        <authorList>
            <person name="Estrada Bonilla B."/>
            <person name="Costa A.R."/>
            <person name="van Rossum T."/>
            <person name="Hagedoorn S."/>
            <person name="Wallinga H."/>
            <person name="Xiao M."/>
            <person name="Song W."/>
            <person name="Haas P.-J."/>
            <person name="Nobrega F.L."/>
            <person name="Brouns S.J.J."/>
        </authorList>
    </citation>
    <scope>NUCLEOTIDE SEQUENCE [LARGE SCALE GENOMIC DNA]</scope>
</reference>
<dbReference type="GO" id="GO:0016787">
    <property type="term" value="F:hydrolase activity"/>
    <property type="evidence" value="ECO:0007669"/>
    <property type="project" value="UniProtKB-KW"/>
</dbReference>
<protein>
    <submittedName>
        <fullName evidence="3">Putative SNF2 domain/DEAD-like helicase</fullName>
    </submittedName>
</protein>
<dbReference type="Proteomes" id="UP000596381">
    <property type="component" value="Segment"/>
</dbReference>
<name>A0A7U0GBB6_9CAUD</name>
<sequence>MSTNYDRGITVFNFAKAAFGMVEVEEANGKIKITAIRSKDALNEIYNTWRTSRIEQSMFTKITPYSIEFYSFFAVEFVYILDKIIAKSGRSMIAKKTLKQVKEGILTNTWMRSTQMDHDPILDRSKLSLFTKSPLRHQMEFIDLYDDVVPKWQLNGYCLAMGTGSGKTLSSLMIAEMLNVDIIVMISLKASIYRVWEDAMQNDYKKTPEYWIQARDGSLPSGTLPKYLIYHMEAIGKLLEDSGRFTGKKVALILDESHKLNELTSQRTQDILQFCKRVQPVTTLWASATPIKAYGSEAIPMLATFDKMMTLEAMEAFKKLYGKSSKKCFDIIRHRMGNVTFKVEVVKSNPIIENVPVKLKDPEKFLLSTLKMDMKDYILERIAYWKNLEPQVKLGYYSGVDKYARTVKTKEQEAQLKQYRRFVEQISKTTDYQMVKEEMMFCNKFEKNLIEPLLRGEDLKNFRSYKSVIKYLPLKVRGECLGNVVGKRREEVTLALIPACDLPKYIKAAEKKTIVFTSYVKAVEITEDYLVSKGFKPVTVYGEGEDLTKQVKRFFDDNNINPLIATYQSLSTSVPLIAANVILAINAPFRDYIMEQAIGRIDRINQSAQTYVFKFYLETSEPNISSRTLDILTWSEEQVNQILGVKEEAVALEAWSLEAIPQYT</sequence>
<organism evidence="3 4">
    <name type="scientific">Klebsiella phage vB_KpM_FBKp24</name>
    <dbReference type="NCBI Taxonomy" id="2801834"/>
    <lineage>
        <taxon>Viruses</taxon>
        <taxon>Duplodnaviria</taxon>
        <taxon>Heunggongvirae</taxon>
        <taxon>Uroviricota</taxon>
        <taxon>Caudoviricetes</taxon>
        <taxon>Chimalliviridae</taxon>
        <taxon>Maaswegvirus</taxon>
        <taxon>Maaswegvirus Kp24</taxon>
    </lineage>
</organism>
<evidence type="ECO:0000256" key="1">
    <source>
        <dbReference type="ARBA" id="ARBA00022801"/>
    </source>
</evidence>
<dbReference type="Gene3D" id="3.40.50.300">
    <property type="entry name" value="P-loop containing nucleotide triphosphate hydrolases"/>
    <property type="match status" value="2"/>
</dbReference>
<dbReference type="PANTHER" id="PTHR45766:SF6">
    <property type="entry name" value="SWI_SNF-RELATED MATRIX-ASSOCIATED ACTIN-DEPENDENT REGULATOR OF CHROMATIN SUBFAMILY A-LIKE PROTEIN 1"/>
    <property type="match status" value="1"/>
</dbReference>
<keyword evidence="1" id="KW-0378">Hydrolase</keyword>